<feature type="chain" id="PRO_5032306891" description="EF-hand domain-containing protein" evidence="1">
    <location>
        <begin position="24"/>
        <end position="177"/>
    </location>
</feature>
<keyword evidence="3" id="KW-1185">Reference proteome</keyword>
<organism evidence="2 3">
    <name type="scientific">Symbiodinium necroappetens</name>
    <dbReference type="NCBI Taxonomy" id="1628268"/>
    <lineage>
        <taxon>Eukaryota</taxon>
        <taxon>Sar</taxon>
        <taxon>Alveolata</taxon>
        <taxon>Dinophyceae</taxon>
        <taxon>Suessiales</taxon>
        <taxon>Symbiodiniaceae</taxon>
        <taxon>Symbiodinium</taxon>
    </lineage>
</organism>
<comment type="caution">
    <text evidence="2">The sequence shown here is derived from an EMBL/GenBank/DDBJ whole genome shotgun (WGS) entry which is preliminary data.</text>
</comment>
<evidence type="ECO:0008006" key="4">
    <source>
        <dbReference type="Google" id="ProtNLM"/>
    </source>
</evidence>
<evidence type="ECO:0000313" key="2">
    <source>
        <dbReference type="EMBL" id="CAE7459402.1"/>
    </source>
</evidence>
<feature type="signal peptide" evidence="1">
    <location>
        <begin position="1"/>
        <end position="23"/>
    </location>
</feature>
<protein>
    <recommendedName>
        <fullName evidence="4">EF-hand domain-containing protein</fullName>
    </recommendedName>
</protein>
<proteinExistence type="predicted"/>
<dbReference type="Proteomes" id="UP000601435">
    <property type="component" value="Unassembled WGS sequence"/>
</dbReference>
<reference evidence="2" key="1">
    <citation type="submission" date="2021-02" db="EMBL/GenBank/DDBJ databases">
        <authorList>
            <person name="Dougan E. K."/>
            <person name="Rhodes N."/>
            <person name="Thang M."/>
            <person name="Chan C."/>
        </authorList>
    </citation>
    <scope>NUCLEOTIDE SEQUENCE</scope>
</reference>
<evidence type="ECO:0000313" key="3">
    <source>
        <dbReference type="Proteomes" id="UP000601435"/>
    </source>
</evidence>
<dbReference type="AlphaFoldDB" id="A0A812S123"/>
<dbReference type="OrthoDB" id="420383at2759"/>
<sequence length="177" mass="19974">MALTWARAAAGLGSLSSLPCAAGGLVRFLCDEQWSCFTSSEDKEDCFRGRSESSCCRATELIERMMEVDMEGDKFVDPDHMRDVCLQLLQFPRASDEVEAQLTRCSRGFIGNAMLSGVVLSLAEPSNNRTCSEAWMRARYPIHPVQEKSDYDYGWYRMEPWASTYAKHFRAPVSSML</sequence>
<evidence type="ECO:0000256" key="1">
    <source>
        <dbReference type="SAM" id="SignalP"/>
    </source>
</evidence>
<feature type="non-terminal residue" evidence="2">
    <location>
        <position position="1"/>
    </location>
</feature>
<accession>A0A812S123</accession>
<keyword evidence="1" id="KW-0732">Signal</keyword>
<gene>
    <name evidence="2" type="ORF">SNEC2469_LOCUS12827</name>
</gene>
<dbReference type="EMBL" id="CAJNJA010020399">
    <property type="protein sequence ID" value="CAE7459402.1"/>
    <property type="molecule type" value="Genomic_DNA"/>
</dbReference>
<name>A0A812S123_9DINO</name>